<dbReference type="PROSITE" id="PS50893">
    <property type="entry name" value="ABC_TRANSPORTER_2"/>
    <property type="match status" value="1"/>
</dbReference>
<dbReference type="InterPro" id="IPR017871">
    <property type="entry name" value="ABC_transporter-like_CS"/>
</dbReference>
<feature type="domain" description="ABC transporter" evidence="8">
    <location>
        <begin position="330"/>
        <end position="538"/>
    </location>
</feature>
<comment type="subcellular location">
    <subcellularLocation>
        <location evidence="1">Cell membrane</location>
        <topology evidence="1">Multi-pass membrane protein</topology>
    </subcellularLocation>
</comment>
<dbReference type="InterPro" id="IPR003593">
    <property type="entry name" value="AAA+_ATPase"/>
</dbReference>
<evidence type="ECO:0000256" key="2">
    <source>
        <dbReference type="ARBA" id="ARBA00022692"/>
    </source>
</evidence>
<dbReference type="InterPro" id="IPR014216">
    <property type="entry name" value="ABC_transptr_CydD"/>
</dbReference>
<dbReference type="Proteomes" id="UP001164706">
    <property type="component" value="Chromosome"/>
</dbReference>
<dbReference type="GO" id="GO:0042883">
    <property type="term" value="P:cysteine transport"/>
    <property type="evidence" value="ECO:0007669"/>
    <property type="project" value="InterPro"/>
</dbReference>
<dbReference type="Gene3D" id="1.20.1560.10">
    <property type="entry name" value="ABC transporter type 1, transmembrane domain"/>
    <property type="match status" value="1"/>
</dbReference>
<feature type="transmembrane region" description="Helical" evidence="7">
    <location>
        <begin position="118"/>
        <end position="139"/>
    </location>
</feature>
<keyword evidence="5 7" id="KW-1133">Transmembrane helix</keyword>
<reference evidence="10" key="1">
    <citation type="submission" date="2022-11" db="EMBL/GenBank/DDBJ databases">
        <title>Description of Microcella daejonensis nov. sp, isolated from riverside soil.</title>
        <authorList>
            <person name="Molina K.M."/>
            <person name="Kim S.B."/>
        </authorList>
    </citation>
    <scope>NUCLEOTIDE SEQUENCE</scope>
    <source>
        <strain evidence="10">MMS21-STM12</strain>
    </source>
</reference>
<evidence type="ECO:0000313" key="10">
    <source>
        <dbReference type="EMBL" id="WAB81579.1"/>
    </source>
</evidence>
<dbReference type="GO" id="GO:0016887">
    <property type="term" value="F:ATP hydrolysis activity"/>
    <property type="evidence" value="ECO:0007669"/>
    <property type="project" value="InterPro"/>
</dbReference>
<dbReference type="PANTHER" id="PTHR24221">
    <property type="entry name" value="ATP-BINDING CASSETTE SUB-FAMILY B"/>
    <property type="match status" value="1"/>
</dbReference>
<evidence type="ECO:0000313" key="11">
    <source>
        <dbReference type="Proteomes" id="UP001164706"/>
    </source>
</evidence>
<dbReference type="Pfam" id="PF00664">
    <property type="entry name" value="ABC_membrane"/>
    <property type="match status" value="1"/>
</dbReference>
<evidence type="ECO:0000259" key="9">
    <source>
        <dbReference type="PROSITE" id="PS50929"/>
    </source>
</evidence>
<keyword evidence="4" id="KW-0067">ATP-binding</keyword>
<organism evidence="10 11">
    <name type="scientific">Microcella daejeonensis</name>
    <dbReference type="NCBI Taxonomy" id="2994971"/>
    <lineage>
        <taxon>Bacteria</taxon>
        <taxon>Bacillati</taxon>
        <taxon>Actinomycetota</taxon>
        <taxon>Actinomycetes</taxon>
        <taxon>Micrococcales</taxon>
        <taxon>Microbacteriaceae</taxon>
        <taxon>Microcella</taxon>
    </lineage>
</organism>
<evidence type="ECO:0000256" key="5">
    <source>
        <dbReference type="ARBA" id="ARBA00022989"/>
    </source>
</evidence>
<keyword evidence="3" id="KW-0547">Nucleotide-binding</keyword>
<accession>A0A9E8ML29</accession>
<feature type="transmembrane region" description="Helical" evidence="7">
    <location>
        <begin position="145"/>
        <end position="164"/>
    </location>
</feature>
<dbReference type="SUPFAM" id="SSF90123">
    <property type="entry name" value="ABC transporter transmembrane region"/>
    <property type="match status" value="1"/>
</dbReference>
<dbReference type="GO" id="GO:0005886">
    <property type="term" value="C:plasma membrane"/>
    <property type="evidence" value="ECO:0007669"/>
    <property type="project" value="UniProtKB-SubCell"/>
</dbReference>
<feature type="transmembrane region" description="Helical" evidence="7">
    <location>
        <begin position="254"/>
        <end position="272"/>
    </location>
</feature>
<evidence type="ECO:0000256" key="3">
    <source>
        <dbReference type="ARBA" id="ARBA00022741"/>
    </source>
</evidence>
<dbReference type="InterPro" id="IPR036640">
    <property type="entry name" value="ABC1_TM_sf"/>
</dbReference>
<feature type="transmembrane region" description="Helical" evidence="7">
    <location>
        <begin position="44"/>
        <end position="70"/>
    </location>
</feature>
<dbReference type="PANTHER" id="PTHR24221:SF590">
    <property type="entry name" value="COMPONENT LINKED WITH THE ASSEMBLY OF CYTOCHROME' TRANSPORT TRANSMEMBRANE ATP-BINDING PROTEIN ABC TRANSPORTER CYDD-RELATED"/>
    <property type="match status" value="1"/>
</dbReference>
<dbReference type="InterPro" id="IPR003439">
    <property type="entry name" value="ABC_transporter-like_ATP-bd"/>
</dbReference>
<dbReference type="InterPro" id="IPR011527">
    <property type="entry name" value="ABC1_TM_dom"/>
</dbReference>
<keyword evidence="6 7" id="KW-0472">Membrane</keyword>
<dbReference type="GO" id="GO:0140359">
    <property type="term" value="F:ABC-type transporter activity"/>
    <property type="evidence" value="ECO:0007669"/>
    <property type="project" value="InterPro"/>
</dbReference>
<dbReference type="SUPFAM" id="SSF52540">
    <property type="entry name" value="P-loop containing nucleoside triphosphate hydrolases"/>
    <property type="match status" value="1"/>
</dbReference>
<evidence type="ECO:0000256" key="6">
    <source>
        <dbReference type="ARBA" id="ARBA00023136"/>
    </source>
</evidence>
<dbReference type="Pfam" id="PF00005">
    <property type="entry name" value="ABC_tran"/>
    <property type="match status" value="1"/>
</dbReference>
<dbReference type="PROSITE" id="PS00211">
    <property type="entry name" value="ABC_TRANSPORTER_1"/>
    <property type="match status" value="1"/>
</dbReference>
<dbReference type="KEGG" id="mdb:OVN18_00710"/>
<dbReference type="PROSITE" id="PS50929">
    <property type="entry name" value="ABC_TM1F"/>
    <property type="match status" value="1"/>
</dbReference>
<dbReference type="RefSeq" id="WP_267781348.1">
    <property type="nucleotide sequence ID" value="NZ_CP113089.1"/>
</dbReference>
<gene>
    <name evidence="10" type="primary">cydD</name>
    <name evidence="10" type="ORF">OVN18_00710</name>
</gene>
<keyword evidence="11" id="KW-1185">Reference proteome</keyword>
<dbReference type="InterPro" id="IPR027417">
    <property type="entry name" value="P-loop_NTPase"/>
</dbReference>
<keyword evidence="2 7" id="KW-0812">Transmembrane</keyword>
<dbReference type="InterPro" id="IPR039421">
    <property type="entry name" value="Type_1_exporter"/>
</dbReference>
<feature type="domain" description="ABC transmembrane type-1" evidence="9">
    <location>
        <begin position="4"/>
        <end position="286"/>
    </location>
</feature>
<feature type="transmembrane region" description="Helical" evidence="7">
    <location>
        <begin position="223"/>
        <end position="248"/>
    </location>
</feature>
<dbReference type="SMART" id="SM00382">
    <property type="entry name" value="AAA"/>
    <property type="match status" value="1"/>
</dbReference>
<dbReference type="Gene3D" id="3.40.50.300">
    <property type="entry name" value="P-loop containing nucleotide triphosphate hydrolases"/>
    <property type="match status" value="1"/>
</dbReference>
<dbReference type="AlphaFoldDB" id="A0A9E8ML29"/>
<dbReference type="EMBL" id="CP113089">
    <property type="protein sequence ID" value="WAB81579.1"/>
    <property type="molecule type" value="Genomic_DNA"/>
</dbReference>
<dbReference type="CDD" id="cd18584">
    <property type="entry name" value="ABC_6TM_AarD_CydD"/>
    <property type="match status" value="1"/>
</dbReference>
<proteinExistence type="predicted"/>
<evidence type="ECO:0000256" key="7">
    <source>
        <dbReference type="SAM" id="Phobius"/>
    </source>
</evidence>
<dbReference type="GO" id="GO:0005524">
    <property type="term" value="F:ATP binding"/>
    <property type="evidence" value="ECO:0007669"/>
    <property type="project" value="UniProtKB-KW"/>
</dbReference>
<evidence type="ECO:0000259" key="8">
    <source>
        <dbReference type="PROSITE" id="PS50893"/>
    </source>
</evidence>
<evidence type="ECO:0000256" key="4">
    <source>
        <dbReference type="ARBA" id="ARBA00022840"/>
    </source>
</evidence>
<sequence length="538" mass="55043">MVLAAGALVALAHVGAIVAFCFSAAQLIAGLVDGRSADELGGPVIATAASVLARALTQAALDALAVRGAARVKSQLRRRVLDAVDARGASGDRDRPSADIATLIGPGLDALDGYIGRYLPQLVLTAVATPVVVGALLLADAPTGIAVVLTLPLIPLFMVLIGWATQAVQRRQWQALTTLSRGFLEVVQGLSTLMIFGRQHRQVARIDAVTEQYRRRTMRVLRVSFLSSFALELAASLSVAIVAVSVGVRLIDGVIALALGLFVLVLVPEAYLPLRQVGAQYHAAAEGLAAAEEVLDLLDAAPTAAPSPVSSVERAALADETIGDAPPPALRLTELVVRRAGRPVVDGLSGAWAGGLLLAVTGESGVGKSSLLAALRGALPAEGRIAIAGRSAHAAELAAHVAWAGQRPDLTAGPLAAVVALGAEHPDTALVQRALRLAAVDDVPADLVLGPGGDGLSGGQAQRVAIARAAYRALERRTPLVLLDEPTSALDAATELRVIAGLRALAAEGALVVVVTHRPAVIAAADERLDLQPAGVPA</sequence>
<dbReference type="NCBIfam" id="TIGR02857">
    <property type="entry name" value="CydD"/>
    <property type="match status" value="1"/>
</dbReference>
<name>A0A9E8ML29_9MICO</name>
<protein>
    <submittedName>
        <fullName evidence="10">Thiol reductant ABC exporter subunit CydD</fullName>
    </submittedName>
</protein>
<evidence type="ECO:0000256" key="1">
    <source>
        <dbReference type="ARBA" id="ARBA00004651"/>
    </source>
</evidence>